<evidence type="ECO:0000256" key="1">
    <source>
        <dbReference type="SAM" id="MobiDB-lite"/>
    </source>
</evidence>
<dbReference type="Proteomes" id="UP000324222">
    <property type="component" value="Unassembled WGS sequence"/>
</dbReference>
<feature type="compositionally biased region" description="Polar residues" evidence="1">
    <location>
        <begin position="80"/>
        <end position="96"/>
    </location>
</feature>
<feature type="region of interest" description="Disordered" evidence="1">
    <location>
        <begin position="64"/>
        <end position="96"/>
    </location>
</feature>
<dbReference type="EMBL" id="VSRR010048050">
    <property type="protein sequence ID" value="MPC78292.1"/>
    <property type="molecule type" value="Genomic_DNA"/>
</dbReference>
<keyword evidence="3" id="KW-1185">Reference proteome</keyword>
<feature type="compositionally biased region" description="Basic and acidic residues" evidence="1">
    <location>
        <begin position="64"/>
        <end position="78"/>
    </location>
</feature>
<evidence type="ECO:0000313" key="2">
    <source>
        <dbReference type="EMBL" id="MPC78292.1"/>
    </source>
</evidence>
<sequence>MMKNTITCRADAWSMYSMKIFQKIGIRTHQDEKRTGKAFAAVGHQQVEGRHGIKVHIYKQCREETGGGGTDHLHDKDQPLLSTSKQGQTTSPCMTE</sequence>
<dbReference type="AlphaFoldDB" id="A0A5B7I3H9"/>
<gene>
    <name evidence="2" type="ORF">E2C01_072777</name>
</gene>
<accession>A0A5B7I3H9</accession>
<name>A0A5B7I3H9_PORTR</name>
<comment type="caution">
    <text evidence="2">The sequence shown here is derived from an EMBL/GenBank/DDBJ whole genome shotgun (WGS) entry which is preliminary data.</text>
</comment>
<reference evidence="2 3" key="1">
    <citation type="submission" date="2019-05" db="EMBL/GenBank/DDBJ databases">
        <title>Another draft genome of Portunus trituberculatus and its Hox gene families provides insights of decapod evolution.</title>
        <authorList>
            <person name="Jeong J.-H."/>
            <person name="Song I."/>
            <person name="Kim S."/>
            <person name="Choi T."/>
            <person name="Kim D."/>
            <person name="Ryu S."/>
            <person name="Kim W."/>
        </authorList>
    </citation>
    <scope>NUCLEOTIDE SEQUENCE [LARGE SCALE GENOMIC DNA]</scope>
    <source>
        <tissue evidence="2">Muscle</tissue>
    </source>
</reference>
<protein>
    <submittedName>
        <fullName evidence="2">Uncharacterized protein</fullName>
    </submittedName>
</protein>
<proteinExistence type="predicted"/>
<evidence type="ECO:0000313" key="3">
    <source>
        <dbReference type="Proteomes" id="UP000324222"/>
    </source>
</evidence>
<organism evidence="2 3">
    <name type="scientific">Portunus trituberculatus</name>
    <name type="common">Swimming crab</name>
    <name type="synonym">Neptunus trituberculatus</name>
    <dbReference type="NCBI Taxonomy" id="210409"/>
    <lineage>
        <taxon>Eukaryota</taxon>
        <taxon>Metazoa</taxon>
        <taxon>Ecdysozoa</taxon>
        <taxon>Arthropoda</taxon>
        <taxon>Crustacea</taxon>
        <taxon>Multicrustacea</taxon>
        <taxon>Malacostraca</taxon>
        <taxon>Eumalacostraca</taxon>
        <taxon>Eucarida</taxon>
        <taxon>Decapoda</taxon>
        <taxon>Pleocyemata</taxon>
        <taxon>Brachyura</taxon>
        <taxon>Eubrachyura</taxon>
        <taxon>Portunoidea</taxon>
        <taxon>Portunidae</taxon>
        <taxon>Portuninae</taxon>
        <taxon>Portunus</taxon>
    </lineage>
</organism>